<evidence type="ECO:0000313" key="2">
    <source>
        <dbReference type="Proteomes" id="UP000507470"/>
    </source>
</evidence>
<sequence length="164" mass="19455">MLQYKNYGTHSKTNSTKIWTRTNHQNSSALKQVYQINHEIRKMFKKKTRLYQQAKITNNWSNDKHFQKECKRQVQKAEWGYINNTIMEGLENNNPKPFWKYIKLRKQDNIGISPLKSNGHLVNDRKGKAELLIQQFKSVFTRDNDKTVPKTTKNIKNSIQSLKT</sequence>
<reference evidence="1 2" key="1">
    <citation type="submission" date="2020-06" db="EMBL/GenBank/DDBJ databases">
        <authorList>
            <person name="Li R."/>
            <person name="Bekaert M."/>
        </authorList>
    </citation>
    <scope>NUCLEOTIDE SEQUENCE [LARGE SCALE GENOMIC DNA]</scope>
    <source>
        <strain evidence="2">wild</strain>
    </source>
</reference>
<dbReference type="PANTHER" id="PTHR33395">
    <property type="entry name" value="TRANSCRIPTASE, PUTATIVE-RELATED-RELATED"/>
    <property type="match status" value="1"/>
</dbReference>
<proteinExistence type="predicted"/>
<dbReference type="Proteomes" id="UP000507470">
    <property type="component" value="Unassembled WGS sequence"/>
</dbReference>
<dbReference type="PANTHER" id="PTHR33395:SF22">
    <property type="entry name" value="REVERSE TRANSCRIPTASE DOMAIN-CONTAINING PROTEIN"/>
    <property type="match status" value="1"/>
</dbReference>
<dbReference type="EMBL" id="CACVKT020002176">
    <property type="protein sequence ID" value="CAC5376110.1"/>
    <property type="molecule type" value="Genomic_DNA"/>
</dbReference>
<dbReference type="OrthoDB" id="6143061at2759"/>
<protein>
    <submittedName>
        <fullName evidence="1">Uncharacterized protein</fullName>
    </submittedName>
</protein>
<accession>A0A6J8B1T5</accession>
<evidence type="ECO:0000313" key="1">
    <source>
        <dbReference type="EMBL" id="CAC5376110.1"/>
    </source>
</evidence>
<keyword evidence="2" id="KW-1185">Reference proteome</keyword>
<gene>
    <name evidence="1" type="ORF">MCOR_12857</name>
</gene>
<dbReference type="AlphaFoldDB" id="A0A6J8B1T5"/>
<name>A0A6J8B1T5_MYTCO</name>
<organism evidence="1 2">
    <name type="scientific">Mytilus coruscus</name>
    <name type="common">Sea mussel</name>
    <dbReference type="NCBI Taxonomy" id="42192"/>
    <lineage>
        <taxon>Eukaryota</taxon>
        <taxon>Metazoa</taxon>
        <taxon>Spiralia</taxon>
        <taxon>Lophotrochozoa</taxon>
        <taxon>Mollusca</taxon>
        <taxon>Bivalvia</taxon>
        <taxon>Autobranchia</taxon>
        <taxon>Pteriomorphia</taxon>
        <taxon>Mytilida</taxon>
        <taxon>Mytiloidea</taxon>
        <taxon>Mytilidae</taxon>
        <taxon>Mytilinae</taxon>
        <taxon>Mytilus</taxon>
    </lineage>
</organism>